<dbReference type="Proteomes" id="UP000282311">
    <property type="component" value="Unassembled WGS sequence"/>
</dbReference>
<comment type="caution">
    <text evidence="3">The sequence shown here is derived from an EMBL/GenBank/DDBJ whole genome shotgun (WGS) entry which is preliminary data.</text>
</comment>
<proteinExistence type="predicted"/>
<dbReference type="OrthoDB" id="337615at2"/>
<feature type="signal peptide" evidence="2">
    <location>
        <begin position="1"/>
        <end position="26"/>
    </location>
</feature>
<gene>
    <name evidence="3" type="ORF">D7M11_23830</name>
</gene>
<dbReference type="AlphaFoldDB" id="A0A3B0BYT3"/>
<evidence type="ECO:0000256" key="2">
    <source>
        <dbReference type="SAM" id="SignalP"/>
    </source>
</evidence>
<protein>
    <recommendedName>
        <fullName evidence="5">Copper amine oxidase-like N-terminal domain-containing protein</fullName>
    </recommendedName>
</protein>
<keyword evidence="2" id="KW-0732">Signal</keyword>
<organism evidence="3 4">
    <name type="scientific">Paenibacillus ginsengarvi</name>
    <dbReference type="NCBI Taxonomy" id="400777"/>
    <lineage>
        <taxon>Bacteria</taxon>
        <taxon>Bacillati</taxon>
        <taxon>Bacillota</taxon>
        <taxon>Bacilli</taxon>
        <taxon>Bacillales</taxon>
        <taxon>Paenibacillaceae</taxon>
        <taxon>Paenibacillus</taxon>
    </lineage>
</organism>
<evidence type="ECO:0000313" key="3">
    <source>
        <dbReference type="EMBL" id="RKN77057.1"/>
    </source>
</evidence>
<reference evidence="3 4" key="1">
    <citation type="journal article" date="2007" name="Int. J. Syst. Evol. Microbiol.">
        <title>Paenibacillus ginsengarvi sp. nov., isolated from soil from ginseng cultivation.</title>
        <authorList>
            <person name="Yoon M.H."/>
            <person name="Ten L.N."/>
            <person name="Im W.T."/>
        </authorList>
    </citation>
    <scope>NUCLEOTIDE SEQUENCE [LARGE SCALE GENOMIC DNA]</scope>
    <source>
        <strain evidence="3 4">KCTC 13059</strain>
    </source>
</reference>
<name>A0A3B0BYT3_9BACL</name>
<accession>A0A3B0BYT3</accession>
<evidence type="ECO:0000256" key="1">
    <source>
        <dbReference type="SAM" id="MobiDB-lite"/>
    </source>
</evidence>
<sequence length="260" mass="28343">MKKKKLATAAILAATVIASSFGSAYAAVNLEPINAFFNRGVTFVLKGELWQPKDEDGKPLTAIHYEGSNYLPVRALAEALKIPIEFDADTQKIYIGGRPGAQTPLFAMPMEIDDIYVLASRDPAETMVHKKQFQEVLKIDQYGDIVFTTDRKYKRLVLDAAVVSPGEHTVDFSLFNASDKAGNTSQTTLQKLSVLPEDGVKRLIFNVEGLEKIKIHVQSPNLNPYIYARIVDTSFFDNGDPSAKDASGSSGTGSSGVPVK</sequence>
<keyword evidence="4" id="KW-1185">Reference proteome</keyword>
<feature type="chain" id="PRO_5017202407" description="Copper amine oxidase-like N-terminal domain-containing protein" evidence="2">
    <location>
        <begin position="27"/>
        <end position="260"/>
    </location>
</feature>
<feature type="region of interest" description="Disordered" evidence="1">
    <location>
        <begin position="241"/>
        <end position="260"/>
    </location>
</feature>
<dbReference type="EMBL" id="RBAH01000020">
    <property type="protein sequence ID" value="RKN77057.1"/>
    <property type="molecule type" value="Genomic_DNA"/>
</dbReference>
<evidence type="ECO:0008006" key="5">
    <source>
        <dbReference type="Google" id="ProtNLM"/>
    </source>
</evidence>
<evidence type="ECO:0000313" key="4">
    <source>
        <dbReference type="Proteomes" id="UP000282311"/>
    </source>
</evidence>
<dbReference type="RefSeq" id="WP_120749766.1">
    <property type="nucleotide sequence ID" value="NZ_RBAH01000020.1"/>
</dbReference>